<evidence type="ECO:0000313" key="3">
    <source>
        <dbReference type="EMBL" id="KAJ8060754.1"/>
    </source>
</evidence>
<dbReference type="PROSITE" id="PS50097">
    <property type="entry name" value="BTB"/>
    <property type="match status" value="1"/>
</dbReference>
<keyword evidence="4" id="KW-1185">Reference proteome</keyword>
<organism evidence="3 4">
    <name type="scientific">Sclerotinia nivalis</name>
    <dbReference type="NCBI Taxonomy" id="352851"/>
    <lineage>
        <taxon>Eukaryota</taxon>
        <taxon>Fungi</taxon>
        <taxon>Dikarya</taxon>
        <taxon>Ascomycota</taxon>
        <taxon>Pezizomycotina</taxon>
        <taxon>Leotiomycetes</taxon>
        <taxon>Helotiales</taxon>
        <taxon>Sclerotiniaceae</taxon>
        <taxon>Sclerotinia</taxon>
    </lineage>
</organism>
<dbReference type="InterPro" id="IPR011333">
    <property type="entry name" value="SKP1/BTB/POZ_sf"/>
</dbReference>
<dbReference type="Gene3D" id="3.30.710.10">
    <property type="entry name" value="Potassium Channel Kv1.1, Chain A"/>
    <property type="match status" value="1"/>
</dbReference>
<evidence type="ECO:0000313" key="4">
    <source>
        <dbReference type="Proteomes" id="UP001152300"/>
    </source>
</evidence>
<comment type="caution">
    <text evidence="3">The sequence shown here is derived from an EMBL/GenBank/DDBJ whole genome shotgun (WGS) entry which is preliminary data.</text>
</comment>
<dbReference type="InterPro" id="IPR000210">
    <property type="entry name" value="BTB/POZ_dom"/>
</dbReference>
<feature type="region of interest" description="Disordered" evidence="1">
    <location>
        <begin position="253"/>
        <end position="285"/>
    </location>
</feature>
<dbReference type="PANTHER" id="PTHR47843:SF2">
    <property type="entry name" value="BTB DOMAIN-CONTAINING PROTEIN"/>
    <property type="match status" value="1"/>
</dbReference>
<dbReference type="CDD" id="cd18186">
    <property type="entry name" value="BTB_POZ_ZBTB_KLHL-like"/>
    <property type="match status" value="1"/>
</dbReference>
<proteinExistence type="predicted"/>
<gene>
    <name evidence="3" type="ORF">OCU04_011058</name>
</gene>
<dbReference type="EMBL" id="JAPEIS010000013">
    <property type="protein sequence ID" value="KAJ8060754.1"/>
    <property type="molecule type" value="Genomic_DNA"/>
</dbReference>
<dbReference type="Proteomes" id="UP001152300">
    <property type="component" value="Unassembled WGS sequence"/>
</dbReference>
<dbReference type="OrthoDB" id="194443at2759"/>
<feature type="compositionally biased region" description="Basic and acidic residues" evidence="1">
    <location>
        <begin position="253"/>
        <end position="271"/>
    </location>
</feature>
<protein>
    <recommendedName>
        <fullName evidence="2">BTB domain-containing protein</fullName>
    </recommendedName>
</protein>
<dbReference type="SUPFAM" id="SSF54695">
    <property type="entry name" value="POZ domain"/>
    <property type="match status" value="1"/>
</dbReference>
<feature type="domain" description="BTB" evidence="2">
    <location>
        <begin position="44"/>
        <end position="109"/>
    </location>
</feature>
<sequence length="285" mass="32812">MSLKRSRSSPPSMSALTEHNAELVTNISKNESTPYTDSFGTELAQIHVARGNRMKIFHVYKKKLCDKIPHFNHLFEGGHDLFVKLPDTSPPTFDVLIEWIYTDRLRGIEIVKVNDSDCKIFSMSWDPIQLYILAEKLLLPGLMDRAMEVVRKIDRSEDFYYNQEALKLIYVRTSEGSNIRQYVTKRAAYAVRNYGESSSLSTTDLLSAMENKDFARDYLEVSRNWNLKDPRKGPGCQFHAHWKDEECPAQKYMDEGKITIRKPENSVEKTKPSPKKPKVSPGSQQ</sequence>
<dbReference type="PANTHER" id="PTHR47843">
    <property type="entry name" value="BTB DOMAIN-CONTAINING PROTEIN-RELATED"/>
    <property type="match status" value="1"/>
</dbReference>
<reference evidence="3" key="1">
    <citation type="submission" date="2022-11" db="EMBL/GenBank/DDBJ databases">
        <title>Genome Resource of Sclerotinia nivalis Strain SnTB1, a Plant Pathogen Isolated from American Ginseng.</title>
        <authorList>
            <person name="Fan S."/>
        </authorList>
    </citation>
    <scope>NUCLEOTIDE SEQUENCE</scope>
    <source>
        <strain evidence="3">SnTB1</strain>
    </source>
</reference>
<evidence type="ECO:0000256" key="1">
    <source>
        <dbReference type="SAM" id="MobiDB-lite"/>
    </source>
</evidence>
<accession>A0A9X0DFC4</accession>
<evidence type="ECO:0000259" key="2">
    <source>
        <dbReference type="PROSITE" id="PS50097"/>
    </source>
</evidence>
<dbReference type="AlphaFoldDB" id="A0A9X0DFC4"/>
<name>A0A9X0DFC4_9HELO</name>